<dbReference type="Proteomes" id="UP000621560">
    <property type="component" value="Unassembled WGS sequence"/>
</dbReference>
<evidence type="ECO:0000256" key="5">
    <source>
        <dbReference type="ARBA" id="ARBA00023015"/>
    </source>
</evidence>
<dbReference type="GO" id="GO:0043565">
    <property type="term" value="F:sequence-specific DNA binding"/>
    <property type="evidence" value="ECO:0007669"/>
    <property type="project" value="InterPro"/>
</dbReference>
<evidence type="ECO:0000256" key="8">
    <source>
        <dbReference type="ARBA" id="ARBA00023163"/>
    </source>
</evidence>
<keyword evidence="3 9" id="KW-0812">Transmembrane</keyword>
<evidence type="ECO:0000256" key="1">
    <source>
        <dbReference type="ARBA" id="ARBA00004651"/>
    </source>
</evidence>
<feature type="domain" description="HTH araC/xylS-type" evidence="10">
    <location>
        <begin position="620"/>
        <end position="723"/>
    </location>
</feature>
<keyword evidence="12" id="KW-1185">Reference proteome</keyword>
<sequence>MNKSRTPTFAKFLVSYMVVLLLPFLVVWFFLYAHFERVQTEQVYGSALNDLNQMKNIIESNINETYNMAARIAAEEELSPHYLQEFYHVYRSQKLLNYTTDNEFFYNVTYYVRNTDYMYSARTTYTLPIYYQLHAYKNWSYSEFASDINELKHPVLRPSEEAVIDGRNENVVTYLVPIPNNSASPYGTAVFTIREQSVRELFAPMVGEEGGDVVILDAGGRVVMSMADTSYVAEGVPEQLLPESGKQLVQPWQDGDRRLIVASNHSGETGWTFIRFVSAEQLMSPISKLRERSTVIFVLILVLGSAIVYSMMYMNYNPVKALKLQFQDVKGRLDKQRELNLPALQQYFARGLLKGKFDSRAMFNASAVEAGMTLRSASYYVIVLQWDPGGVNEAFLSSDYAKQWLAVLTEQEEGYYVEIFEHYKLALIVSEPAEACTRAGWESRHLTVFNRTNVQVAIGLGNPYRELSDIGKSYFEASTALQHRWIKGNHSVIMYREIDRDQPAITWYPQQELELLTASIKQGSTKAILSSVEACLDNIKRNSSSLFMARSLCYEVVNTLLKTVIAVQPNRLQSVVLPGVLSLTDLETFDKLEQTVMDISEEVCAQLSAAIEDTPSQDADKLLQAIYEYIGQRYCSYDFSVQRMAEHLSLSSKYVSSYFKERSGQTVSEYVNEMRLAKAKELLRTTNKRIQDVVMAVGFSDSSSFIRKFKQEVRLTPGEYRRLHAR</sequence>
<proteinExistence type="predicted"/>
<keyword evidence="8" id="KW-0804">Transcription</keyword>
<keyword evidence="5" id="KW-0805">Transcription regulation</keyword>
<keyword evidence="4 9" id="KW-1133">Transmembrane helix</keyword>
<evidence type="ECO:0000256" key="2">
    <source>
        <dbReference type="ARBA" id="ARBA00022475"/>
    </source>
</evidence>
<dbReference type="SUPFAM" id="SSF46689">
    <property type="entry name" value="Homeodomain-like"/>
    <property type="match status" value="1"/>
</dbReference>
<dbReference type="AlphaFoldDB" id="A0A927GQL2"/>
<keyword evidence="6" id="KW-0238">DNA-binding</keyword>
<evidence type="ECO:0000256" key="6">
    <source>
        <dbReference type="ARBA" id="ARBA00023125"/>
    </source>
</evidence>
<keyword evidence="2" id="KW-1003">Cell membrane</keyword>
<evidence type="ECO:0000256" key="7">
    <source>
        <dbReference type="ARBA" id="ARBA00023136"/>
    </source>
</evidence>
<feature type="transmembrane region" description="Helical" evidence="9">
    <location>
        <begin position="295"/>
        <end position="316"/>
    </location>
</feature>
<dbReference type="Pfam" id="PF12833">
    <property type="entry name" value="HTH_18"/>
    <property type="match status" value="1"/>
</dbReference>
<evidence type="ECO:0000256" key="4">
    <source>
        <dbReference type="ARBA" id="ARBA00022989"/>
    </source>
</evidence>
<dbReference type="PANTHER" id="PTHR43280:SF28">
    <property type="entry name" value="HTH-TYPE TRANSCRIPTIONAL ACTIVATOR RHAS"/>
    <property type="match status" value="1"/>
</dbReference>
<name>A0A927GQL2_9BACL</name>
<gene>
    <name evidence="11" type="ORF">IDH44_04275</name>
</gene>
<evidence type="ECO:0000313" key="11">
    <source>
        <dbReference type="EMBL" id="MBD2844396.1"/>
    </source>
</evidence>
<dbReference type="RefSeq" id="WP_190915017.1">
    <property type="nucleotide sequence ID" value="NZ_JACXIZ010000010.1"/>
</dbReference>
<dbReference type="EMBL" id="JACXIZ010000010">
    <property type="protein sequence ID" value="MBD2844396.1"/>
    <property type="molecule type" value="Genomic_DNA"/>
</dbReference>
<dbReference type="GO" id="GO:0003700">
    <property type="term" value="F:DNA-binding transcription factor activity"/>
    <property type="evidence" value="ECO:0007669"/>
    <property type="project" value="InterPro"/>
</dbReference>
<protein>
    <submittedName>
        <fullName evidence="11">AraC family transcriptional regulator</fullName>
    </submittedName>
</protein>
<keyword evidence="7 9" id="KW-0472">Membrane</keyword>
<accession>A0A927GQL2</accession>
<evidence type="ECO:0000256" key="9">
    <source>
        <dbReference type="SAM" id="Phobius"/>
    </source>
</evidence>
<comment type="subcellular location">
    <subcellularLocation>
        <location evidence="1">Cell membrane</location>
        <topology evidence="1">Multi-pass membrane protein</topology>
    </subcellularLocation>
</comment>
<dbReference type="GO" id="GO:0005886">
    <property type="term" value="C:plasma membrane"/>
    <property type="evidence" value="ECO:0007669"/>
    <property type="project" value="UniProtKB-SubCell"/>
</dbReference>
<feature type="transmembrane region" description="Helical" evidence="9">
    <location>
        <begin position="12"/>
        <end position="32"/>
    </location>
</feature>
<dbReference type="InterPro" id="IPR018060">
    <property type="entry name" value="HTH_AraC"/>
</dbReference>
<evidence type="ECO:0000313" key="12">
    <source>
        <dbReference type="Proteomes" id="UP000621560"/>
    </source>
</evidence>
<dbReference type="PROSITE" id="PS01124">
    <property type="entry name" value="HTH_ARAC_FAMILY_2"/>
    <property type="match status" value="1"/>
</dbReference>
<dbReference type="InterPro" id="IPR033479">
    <property type="entry name" value="dCache_1"/>
</dbReference>
<dbReference type="Gene3D" id="1.10.10.60">
    <property type="entry name" value="Homeodomain-like"/>
    <property type="match status" value="2"/>
</dbReference>
<reference evidence="11" key="1">
    <citation type="submission" date="2020-09" db="EMBL/GenBank/DDBJ databases">
        <title>A novel bacterium of genus Paenibacillus, isolated from South China Sea.</title>
        <authorList>
            <person name="Huang H."/>
            <person name="Mo K."/>
            <person name="Hu Y."/>
        </authorList>
    </citation>
    <scope>NUCLEOTIDE SEQUENCE</scope>
    <source>
        <strain evidence="11">IB182496</strain>
    </source>
</reference>
<dbReference type="SMART" id="SM00342">
    <property type="entry name" value="HTH_ARAC"/>
    <property type="match status" value="1"/>
</dbReference>
<dbReference type="PANTHER" id="PTHR43280">
    <property type="entry name" value="ARAC-FAMILY TRANSCRIPTIONAL REGULATOR"/>
    <property type="match status" value="1"/>
</dbReference>
<dbReference type="Pfam" id="PF02743">
    <property type="entry name" value="dCache_1"/>
    <property type="match status" value="1"/>
</dbReference>
<evidence type="ECO:0000259" key="10">
    <source>
        <dbReference type="PROSITE" id="PS01124"/>
    </source>
</evidence>
<organism evidence="11 12">
    <name type="scientific">Paenibacillus sabuli</name>
    <dbReference type="NCBI Taxonomy" id="2772509"/>
    <lineage>
        <taxon>Bacteria</taxon>
        <taxon>Bacillati</taxon>
        <taxon>Bacillota</taxon>
        <taxon>Bacilli</taxon>
        <taxon>Bacillales</taxon>
        <taxon>Paenibacillaceae</taxon>
        <taxon>Paenibacillus</taxon>
    </lineage>
</organism>
<dbReference type="InterPro" id="IPR009057">
    <property type="entry name" value="Homeodomain-like_sf"/>
</dbReference>
<evidence type="ECO:0000256" key="3">
    <source>
        <dbReference type="ARBA" id="ARBA00022692"/>
    </source>
</evidence>
<comment type="caution">
    <text evidence="11">The sequence shown here is derived from an EMBL/GenBank/DDBJ whole genome shotgun (WGS) entry which is preliminary data.</text>
</comment>